<evidence type="ECO:0000313" key="1">
    <source>
        <dbReference type="EMBL" id="KAJ9593721.1"/>
    </source>
</evidence>
<proteinExistence type="predicted"/>
<comment type="caution">
    <text evidence="1">The sequence shown here is derived from an EMBL/GenBank/DDBJ whole genome shotgun (WGS) entry which is preliminary data.</text>
</comment>
<protein>
    <submittedName>
        <fullName evidence="1">Uncharacterized protein</fullName>
    </submittedName>
</protein>
<dbReference type="AlphaFoldDB" id="A0AAD8A752"/>
<feature type="non-terminal residue" evidence="1">
    <location>
        <position position="1"/>
    </location>
</feature>
<dbReference type="EMBL" id="JASPKZ010003411">
    <property type="protein sequence ID" value="KAJ9593721.1"/>
    <property type="molecule type" value="Genomic_DNA"/>
</dbReference>
<accession>A0AAD8A752</accession>
<reference evidence="1" key="2">
    <citation type="submission" date="2023-05" db="EMBL/GenBank/DDBJ databases">
        <authorList>
            <person name="Fouks B."/>
        </authorList>
    </citation>
    <scope>NUCLEOTIDE SEQUENCE</scope>
    <source>
        <strain evidence="1">Stay&amp;Tobe</strain>
        <tissue evidence="1">Testes</tissue>
    </source>
</reference>
<reference evidence="1" key="1">
    <citation type="journal article" date="2023" name="IScience">
        <title>Live-bearing cockroach genome reveals convergent evolutionary mechanisms linked to viviparity in insects and beyond.</title>
        <authorList>
            <person name="Fouks B."/>
            <person name="Harrison M.C."/>
            <person name="Mikhailova A.A."/>
            <person name="Marchal E."/>
            <person name="English S."/>
            <person name="Carruthers M."/>
            <person name="Jennings E.C."/>
            <person name="Chiamaka E.L."/>
            <person name="Frigard R.A."/>
            <person name="Pippel M."/>
            <person name="Attardo G.M."/>
            <person name="Benoit J.B."/>
            <person name="Bornberg-Bauer E."/>
            <person name="Tobe S.S."/>
        </authorList>
    </citation>
    <scope>NUCLEOTIDE SEQUENCE</scope>
    <source>
        <strain evidence="1">Stay&amp;Tobe</strain>
    </source>
</reference>
<name>A0AAD8A752_DIPPU</name>
<organism evidence="1 2">
    <name type="scientific">Diploptera punctata</name>
    <name type="common">Pacific beetle cockroach</name>
    <dbReference type="NCBI Taxonomy" id="6984"/>
    <lineage>
        <taxon>Eukaryota</taxon>
        <taxon>Metazoa</taxon>
        <taxon>Ecdysozoa</taxon>
        <taxon>Arthropoda</taxon>
        <taxon>Hexapoda</taxon>
        <taxon>Insecta</taxon>
        <taxon>Pterygota</taxon>
        <taxon>Neoptera</taxon>
        <taxon>Polyneoptera</taxon>
        <taxon>Dictyoptera</taxon>
        <taxon>Blattodea</taxon>
        <taxon>Blaberoidea</taxon>
        <taxon>Blaberidae</taxon>
        <taxon>Diplopterinae</taxon>
        <taxon>Diploptera</taxon>
    </lineage>
</organism>
<gene>
    <name evidence="1" type="ORF">L9F63_014729</name>
</gene>
<dbReference type="Proteomes" id="UP001233999">
    <property type="component" value="Unassembled WGS sequence"/>
</dbReference>
<evidence type="ECO:0000313" key="2">
    <source>
        <dbReference type="Proteomes" id="UP001233999"/>
    </source>
</evidence>
<sequence>CGVLTIDKMCEAVKSVNSVNDGKGDAHDDSDDEVEPEAVPSFVGTLRGFETMSQFIYSHITEKEKLNIFNIESLLFNLNRKGANKQKKINNYFMK</sequence>
<keyword evidence="2" id="KW-1185">Reference proteome</keyword>